<evidence type="ECO:0000313" key="10">
    <source>
        <dbReference type="Proteomes" id="UP001470288"/>
    </source>
</evidence>
<dbReference type="Gene3D" id="3.40.50.720">
    <property type="entry name" value="NAD(P)-binding Rossmann-like Domain"/>
    <property type="match status" value="2"/>
</dbReference>
<keyword evidence="6" id="KW-0406">Ion transport</keyword>
<feature type="domain" description="RCK C-terminal" evidence="8">
    <location>
        <begin position="371"/>
        <end position="453"/>
    </location>
</feature>
<evidence type="ECO:0000313" key="9">
    <source>
        <dbReference type="EMBL" id="MEQ2578391.1"/>
    </source>
</evidence>
<protein>
    <recommendedName>
        <fullName evidence="1">Trk system potassium uptake protein TrkA</fullName>
    </recommendedName>
</protein>
<evidence type="ECO:0000259" key="8">
    <source>
        <dbReference type="PROSITE" id="PS51202"/>
    </source>
</evidence>
<keyword evidence="5" id="KW-0520">NAD</keyword>
<dbReference type="PRINTS" id="PR00335">
    <property type="entry name" value="KUPTAKETRKA"/>
</dbReference>
<feature type="domain" description="RCK C-terminal" evidence="8">
    <location>
        <begin position="140"/>
        <end position="223"/>
    </location>
</feature>
<dbReference type="PANTHER" id="PTHR43833">
    <property type="entry name" value="POTASSIUM CHANNEL PROTEIN 2-RELATED-RELATED"/>
    <property type="match status" value="1"/>
</dbReference>
<dbReference type="Pfam" id="PF02080">
    <property type="entry name" value="TrkA_C"/>
    <property type="match status" value="2"/>
</dbReference>
<dbReference type="InterPro" id="IPR006036">
    <property type="entry name" value="K_uptake_TrkA"/>
</dbReference>
<evidence type="ECO:0000256" key="1">
    <source>
        <dbReference type="ARBA" id="ARBA00017378"/>
    </source>
</evidence>
<dbReference type="NCBIfam" id="NF007031">
    <property type="entry name" value="PRK09496.1-2"/>
    <property type="match status" value="1"/>
</dbReference>
<dbReference type="InterPro" id="IPR003148">
    <property type="entry name" value="RCK_N"/>
</dbReference>
<reference evidence="9 10" key="1">
    <citation type="submission" date="2024-03" db="EMBL/GenBank/DDBJ databases">
        <title>Human intestinal bacterial collection.</title>
        <authorList>
            <person name="Pauvert C."/>
            <person name="Hitch T.C.A."/>
            <person name="Clavel T."/>
        </authorList>
    </citation>
    <scope>NUCLEOTIDE SEQUENCE [LARGE SCALE GENOMIC DNA]</scope>
    <source>
        <strain evidence="9 10">CLA-AA-H78B</strain>
    </source>
</reference>
<dbReference type="SUPFAM" id="SSF51735">
    <property type="entry name" value="NAD(P)-binding Rossmann-fold domains"/>
    <property type="match status" value="2"/>
</dbReference>
<evidence type="ECO:0000256" key="6">
    <source>
        <dbReference type="ARBA" id="ARBA00023065"/>
    </source>
</evidence>
<dbReference type="EMBL" id="JBBMFC010000008">
    <property type="protein sequence ID" value="MEQ2578391.1"/>
    <property type="molecule type" value="Genomic_DNA"/>
</dbReference>
<proteinExistence type="predicted"/>
<dbReference type="InterPro" id="IPR006037">
    <property type="entry name" value="RCK_C"/>
</dbReference>
<keyword evidence="4" id="KW-0630">Potassium</keyword>
<name>A0ABV1HZN1_9FIRM</name>
<feature type="domain" description="RCK N-terminal" evidence="7">
    <location>
        <begin position="228"/>
        <end position="351"/>
    </location>
</feature>
<accession>A0ABV1HZN1</accession>
<dbReference type="NCBIfam" id="NF007041">
    <property type="entry name" value="PRK09496.3-4"/>
    <property type="match status" value="1"/>
</dbReference>
<dbReference type="InterPro" id="IPR036291">
    <property type="entry name" value="NAD(P)-bd_dom_sf"/>
</dbReference>
<keyword evidence="10" id="KW-1185">Reference proteome</keyword>
<dbReference type="RefSeq" id="WP_349144116.1">
    <property type="nucleotide sequence ID" value="NZ_JBBMFC010000008.1"/>
</dbReference>
<evidence type="ECO:0000256" key="5">
    <source>
        <dbReference type="ARBA" id="ARBA00023027"/>
    </source>
</evidence>
<dbReference type="NCBIfam" id="NF007033">
    <property type="entry name" value="PRK09496.1-5"/>
    <property type="match status" value="1"/>
</dbReference>
<dbReference type="Gene3D" id="3.30.70.1450">
    <property type="entry name" value="Regulator of K+ conductance, C-terminal domain"/>
    <property type="match status" value="2"/>
</dbReference>
<dbReference type="InterPro" id="IPR050721">
    <property type="entry name" value="Trk_Ktr_HKT_K-transport"/>
</dbReference>
<organism evidence="9 10">
    <name type="scientific">Hominiventricola aquisgranensis</name>
    <dbReference type="NCBI Taxonomy" id="3133164"/>
    <lineage>
        <taxon>Bacteria</taxon>
        <taxon>Bacillati</taxon>
        <taxon>Bacillota</taxon>
        <taxon>Clostridia</taxon>
        <taxon>Lachnospirales</taxon>
        <taxon>Lachnospiraceae</taxon>
        <taxon>Hominiventricola</taxon>
    </lineage>
</organism>
<feature type="domain" description="RCK N-terminal" evidence="7">
    <location>
        <begin position="1"/>
        <end position="120"/>
    </location>
</feature>
<dbReference type="Proteomes" id="UP001470288">
    <property type="component" value="Unassembled WGS sequence"/>
</dbReference>
<dbReference type="NCBIfam" id="NF007039">
    <property type="entry name" value="PRK09496.3-2"/>
    <property type="match status" value="1"/>
</dbReference>
<dbReference type="PANTHER" id="PTHR43833:SF5">
    <property type="entry name" value="TRK SYSTEM POTASSIUM UPTAKE PROTEIN TRKA"/>
    <property type="match status" value="1"/>
</dbReference>
<evidence type="ECO:0000256" key="2">
    <source>
        <dbReference type="ARBA" id="ARBA00022448"/>
    </source>
</evidence>
<dbReference type="PROSITE" id="PS51201">
    <property type="entry name" value="RCK_N"/>
    <property type="match status" value="2"/>
</dbReference>
<evidence type="ECO:0000256" key="3">
    <source>
        <dbReference type="ARBA" id="ARBA00022538"/>
    </source>
</evidence>
<keyword evidence="3" id="KW-0633">Potassium transport</keyword>
<dbReference type="Pfam" id="PF02254">
    <property type="entry name" value="TrkA_N"/>
    <property type="match status" value="2"/>
</dbReference>
<evidence type="ECO:0000256" key="4">
    <source>
        <dbReference type="ARBA" id="ARBA00022958"/>
    </source>
</evidence>
<keyword evidence="2" id="KW-0813">Transport</keyword>
<gene>
    <name evidence="9" type="primary">trkA</name>
    <name evidence="9" type="ORF">WMO62_05960</name>
</gene>
<comment type="caution">
    <text evidence="9">The sequence shown here is derived from an EMBL/GenBank/DDBJ whole genome shotgun (WGS) entry which is preliminary data.</text>
</comment>
<sequence length="461" mass="50770">MNIIIAGCGKVGRALAEQLSREKHDITVIDRKPEAIQQITNIADVRGVVGNGASFEIQMDAGIDTADLMIAVTDADEVNLLCCLIAKKAGGCQTIARVRNPVYHHEIHHIKDELGLSMVINPEWAAAMEMARLLRFPSAIDIDTFANGRIELLRFQLEEQNPLCNNKIKDLHMLSRCEVLICIVERGNEVLIPSGEVELKAGDMISVVASPVNASRFFKTIGIETNQVKNTMIIGGGKISFYLAKRLLEMGIQVKIIEKDRDACERLCEILPKAMIINGDGTDRELLAEEGLAKAEGFAALTNMDEENVMLALYAKSMSKAKKITKVNRNTFDTIIGSLNIGSLIYPKHITSETILQYVRAMQNSIGSNVETLYRLVDGNAEALEFMIKGKSEVTDIPLQELQLKPHILVCAINRKGKIIIPKGQDCIQEGDSVVIITKDCGAYKDIRDIMKKTSGPVGTR</sequence>
<dbReference type="PROSITE" id="PS51202">
    <property type="entry name" value="RCK_C"/>
    <property type="match status" value="2"/>
</dbReference>
<dbReference type="SUPFAM" id="SSF116726">
    <property type="entry name" value="TrkA C-terminal domain-like"/>
    <property type="match status" value="2"/>
</dbReference>
<dbReference type="InterPro" id="IPR036721">
    <property type="entry name" value="RCK_C_sf"/>
</dbReference>
<evidence type="ECO:0000259" key="7">
    <source>
        <dbReference type="PROSITE" id="PS51201"/>
    </source>
</evidence>